<protein>
    <submittedName>
        <fullName evidence="2">Uncharacterized protein</fullName>
    </submittedName>
</protein>
<dbReference type="EMBL" id="BK032497">
    <property type="protein sequence ID" value="DAF42754.1"/>
    <property type="molecule type" value="Genomic_DNA"/>
</dbReference>
<organism evidence="2">
    <name type="scientific">Siphoviridae sp. ctHip2</name>
    <dbReference type="NCBI Taxonomy" id="2827830"/>
    <lineage>
        <taxon>Viruses</taxon>
        <taxon>Duplodnaviria</taxon>
        <taxon>Heunggongvirae</taxon>
        <taxon>Uroviricota</taxon>
        <taxon>Caudoviricetes</taxon>
    </lineage>
</organism>
<feature type="transmembrane region" description="Helical" evidence="1">
    <location>
        <begin position="41"/>
        <end position="60"/>
    </location>
</feature>
<sequence>MKYIQLILAFLGTIFLIGLPYMLAFWGYNFLAGIFTVLPKLTFWQFLLVVIAIEFIRNLFKRSKSEK</sequence>
<reference evidence="2" key="1">
    <citation type="journal article" date="2021" name="Proc. Natl. Acad. Sci. U.S.A.">
        <title>A Catalog of Tens of Thousands of Viruses from Human Metagenomes Reveals Hidden Associations with Chronic Diseases.</title>
        <authorList>
            <person name="Tisza M.J."/>
            <person name="Buck C.B."/>
        </authorList>
    </citation>
    <scope>NUCLEOTIDE SEQUENCE</scope>
    <source>
        <strain evidence="2">CtHip2</strain>
    </source>
</reference>
<feature type="transmembrane region" description="Helical" evidence="1">
    <location>
        <begin position="7"/>
        <end position="29"/>
    </location>
</feature>
<evidence type="ECO:0000313" key="2">
    <source>
        <dbReference type="EMBL" id="DAF42754.1"/>
    </source>
</evidence>
<keyword evidence="1" id="KW-0812">Transmembrane</keyword>
<keyword evidence="1" id="KW-0472">Membrane</keyword>
<name>A0A8S5RWE2_9CAUD</name>
<accession>A0A8S5RWE2</accession>
<proteinExistence type="predicted"/>
<keyword evidence="1" id="KW-1133">Transmembrane helix</keyword>
<evidence type="ECO:0000256" key="1">
    <source>
        <dbReference type="SAM" id="Phobius"/>
    </source>
</evidence>